<dbReference type="Gene3D" id="1.10.238.10">
    <property type="entry name" value="EF-hand"/>
    <property type="match status" value="1"/>
</dbReference>
<feature type="compositionally biased region" description="Gly residues" evidence="3">
    <location>
        <begin position="807"/>
        <end position="817"/>
    </location>
</feature>
<dbReference type="InterPro" id="IPR011992">
    <property type="entry name" value="EF-hand-dom_pair"/>
</dbReference>
<feature type="region of interest" description="Disordered" evidence="3">
    <location>
        <begin position="620"/>
        <end position="640"/>
    </location>
</feature>
<feature type="region of interest" description="Disordered" evidence="3">
    <location>
        <begin position="962"/>
        <end position="996"/>
    </location>
</feature>
<sequence>MASKEPSHRKIIAAADNDDGPAPVAEPVPGPRRIGESANGPDPGGLKPPGPSSGPRPALARQETSPDRAAVPPSVRYADMFRMYDTDNDNSIDHASLVAALSQLGLLNGLNPKLLAQVLGLKDSEAAIRARCYPPHEFISHCERLSYWQARQAREHRIKVASKVPGVPRGAERAELLRRVYHRYAVTPGQGRLVSDADYAEPRMTSIQLQRVVQDMGLMQPNGPLSIVSVDLVFTKCKAPGSRKMGYPQFLKALAALAEESGADVWAAANALGLKLRPAEPPPMNAVFGSGYRYDDDPGTYYADQELPLDQFGAVQALPKLSQVPPPSSPDRTLLGKQRSKYSQKVLGSIPDEDGGPGVSTSLPNGLAMGLTGGPGSRNRGLGGQTGAGGGSGGGAGGASSGAVNGLSPLPRQAFGTYTDSGESLIRDPLLGGGAALNGTRSLGGIAALPQGQAMLAAFKTGSAEGGLGRPIRAFETPPDGEGDTLSLNLHLGEGGAAQLQQRLEAMERLMQAQAAQLEEAQRAAAEAQRAAAAAAAAAATGGGGKAGGAAATADGGLDGAGAATLLERLAACEAGLAEEKAAGARREKELAEAARQAVEAKQAADAAAATAAAAATKAGGGASAAKDGKDGKDGEKGEGDLDRLAALERRVTALEAALKSADEGAAAAKAAAEAAAERAEQLEVEVAAAAAAASAAAAAAAAAITSASVAPTAANDAGIMSNEAELAAAAAASGDVGSSVGTSPSDAAGAARSGFGRKAVLSQSGAGAGAAGSKGTPEPGTGGGSGSGGTAGAANGGAGAASAAGSGSGGGRGGGSSSAELDEDFARLAASLPAALAALDKRITELQNRTPTEAAASDGAAAAAAAADAVAGGKDGKDGRDGKDGKDGRDGKDGKDGKVGKAAPSAATAKAANAVAAAAAELAAATGAVTARNRQLGEQVRAIEQQLQQLLANVGKLPEQAADKDGTGAATGADGAAAAAGTPGTSGHTGASSASGAAGAAAAAGASAVADKQQPQKAQRTAVGKDARDALLAAIRADINAIQMALAMILKNAARQPPRPQGQGQGGAAGAGAGVGVDGGGLSGKEAADELRQLQGLVGALQQELAESGAKVGQALAAAQGAREDAAAAAATAAAALAAATVPGEGGKDGAAGAAGGGRDGEDRGLDKDGASGVGKDGKDGVDGVAAVTPAAAAAAAMAAAAAEMEAMRASRLAAEAATAAATHATEEAEAAARRLEEAAAAAASAGDAAQAAAAKAEAAAAKAEAAVKAATDSAADPASKAAAMAGGATDTSVDSDALREALKADVAAAAADAAAAAAVAASAAASAATEAAAAAKAAIEATEAAKAATEAAEAAAEAANGAADVATTAAAGAETAASAATTAGCAATLAAAAANDAAANAAEAVTQQTQGSAGAAGAGGADSATGADGAAGTDSVTGADGAACAGPRSSLATLELRLAALADEVKGLTEKVDGTEGSGGDRRGGSRTLKTADSGIQLGRVEDLDNKVNSVAEQGSTTLAQLRDLADKVAALEKQLQEDKAAAAATAAAAAAAGGAVGVAGGAAAAGVAGGEPSELTIKLVSEVESRLTQEIGEALQELIGQAQDLEDIRARLYKLEGAAKAGADGSDGAAGANGSAAAAAGGGADGAGGAAGADGNVMAGDSTTTTTTTTHFVTTTEMQEVLDTVAQKMDGQAGKIKSLQRICDGLLGDLQEAARDVGQMTVQIKTLEEHQGKLVAELDSLKRNGGGAVGAVGVAAGTAGAVGADGADGAFNTPRRSALRSALRSARAAPSPGVVPPAGAEPTAAASWQSLMAADEAARLRDLELDEDLQQMHEQLEETKEGFHIKHETLQQILLKIARQVDKLQNHINEMSAGDAERHLETQFRISNVGGLQATALKLLQGSRPSSPNTIAKMLASKNVSLDHRAFLAMGIGAEKSEEAGAAAGSAADAGAAGAAPAAAAPVN</sequence>
<dbReference type="SUPFAM" id="SSF47473">
    <property type="entry name" value="EF-hand"/>
    <property type="match status" value="2"/>
</dbReference>
<proteinExistence type="inferred from homology"/>
<dbReference type="Pfam" id="PF05517">
    <property type="entry name" value="p25-alpha"/>
    <property type="match status" value="1"/>
</dbReference>
<dbReference type="GO" id="GO:0015631">
    <property type="term" value="F:tubulin binding"/>
    <property type="evidence" value="ECO:0007669"/>
    <property type="project" value="InterPro"/>
</dbReference>
<feature type="region of interest" description="Disordered" evidence="3">
    <location>
        <begin position="1473"/>
        <end position="1496"/>
    </location>
</feature>
<feature type="compositionally biased region" description="Low complexity" evidence="3">
    <location>
        <begin position="1627"/>
        <end position="1642"/>
    </location>
</feature>
<feature type="region of interest" description="Disordered" evidence="3">
    <location>
        <begin position="1627"/>
        <end position="1648"/>
    </location>
</feature>
<feature type="coiled-coil region" evidence="2">
    <location>
        <begin position="582"/>
        <end position="611"/>
    </location>
</feature>
<feature type="compositionally biased region" description="Basic and acidic residues" evidence="3">
    <location>
        <begin position="1160"/>
        <end position="1182"/>
    </location>
</feature>
<feature type="region of interest" description="Disordered" evidence="3">
    <location>
        <begin position="767"/>
        <end position="820"/>
    </location>
</feature>
<dbReference type="PROSITE" id="PS50222">
    <property type="entry name" value="EF_HAND_2"/>
    <property type="match status" value="1"/>
</dbReference>
<protein>
    <recommendedName>
        <fullName evidence="4">EF-hand domain-containing protein</fullName>
    </recommendedName>
</protein>
<dbReference type="GO" id="GO:0005509">
    <property type="term" value="F:calcium ion binding"/>
    <property type="evidence" value="ECO:0007669"/>
    <property type="project" value="InterPro"/>
</dbReference>
<feature type="region of interest" description="Disordered" evidence="3">
    <location>
        <begin position="869"/>
        <end position="902"/>
    </location>
</feature>
<feature type="coiled-coil region" evidence="2">
    <location>
        <begin position="497"/>
        <end position="538"/>
    </location>
</feature>
<dbReference type="InterPro" id="IPR008907">
    <property type="entry name" value="TPP/p25"/>
</dbReference>
<feature type="domain" description="EF-hand" evidence="4">
    <location>
        <begin position="72"/>
        <end position="107"/>
    </location>
</feature>
<evidence type="ECO:0000256" key="2">
    <source>
        <dbReference type="SAM" id="Coils"/>
    </source>
</evidence>
<reference evidence="5 6" key="1">
    <citation type="journal article" date="2023" name="Commun. Biol.">
        <title>Reorganization of the ancestral sex-determining regions during the evolution of trioecy in Pleodorina starrii.</title>
        <authorList>
            <person name="Takahashi K."/>
            <person name="Suzuki S."/>
            <person name="Kawai-Toyooka H."/>
            <person name="Yamamoto K."/>
            <person name="Hamaji T."/>
            <person name="Ootsuki R."/>
            <person name="Yamaguchi H."/>
            <person name="Kawachi M."/>
            <person name="Higashiyama T."/>
            <person name="Nozaki H."/>
        </authorList>
    </citation>
    <scope>NUCLEOTIDE SEQUENCE [LARGE SCALE GENOMIC DNA]</scope>
    <source>
        <strain evidence="5 6">NIES-4479</strain>
    </source>
</reference>
<feature type="compositionally biased region" description="Basic and acidic residues" evidence="3">
    <location>
        <begin position="627"/>
        <end position="640"/>
    </location>
</feature>
<evidence type="ECO:0000256" key="3">
    <source>
        <dbReference type="SAM" id="MobiDB-lite"/>
    </source>
</evidence>
<feature type="compositionally biased region" description="Gly residues" evidence="3">
    <location>
        <begin position="781"/>
        <end position="800"/>
    </location>
</feature>
<feature type="region of interest" description="Disordered" evidence="3">
    <location>
        <begin position="1414"/>
        <end position="1434"/>
    </location>
</feature>
<organism evidence="5 6">
    <name type="scientific">Pleodorina starrii</name>
    <dbReference type="NCBI Taxonomy" id="330485"/>
    <lineage>
        <taxon>Eukaryota</taxon>
        <taxon>Viridiplantae</taxon>
        <taxon>Chlorophyta</taxon>
        <taxon>core chlorophytes</taxon>
        <taxon>Chlorophyceae</taxon>
        <taxon>CS clade</taxon>
        <taxon>Chlamydomonadales</taxon>
        <taxon>Volvocaceae</taxon>
        <taxon>Pleodorina</taxon>
    </lineage>
</organism>
<feature type="region of interest" description="Disordered" evidence="3">
    <location>
        <begin position="319"/>
        <end position="405"/>
    </location>
</feature>
<dbReference type="GO" id="GO:0046785">
    <property type="term" value="P:microtubule polymerization"/>
    <property type="evidence" value="ECO:0007669"/>
    <property type="project" value="InterPro"/>
</dbReference>
<evidence type="ECO:0000259" key="4">
    <source>
        <dbReference type="PROSITE" id="PS50222"/>
    </source>
</evidence>
<dbReference type="Proteomes" id="UP001165080">
    <property type="component" value="Unassembled WGS sequence"/>
</dbReference>
<comment type="caution">
    <text evidence="5">The sequence shown here is derived from an EMBL/GenBank/DDBJ whole genome shotgun (WGS) entry which is preliminary data.</text>
</comment>
<feature type="coiled-coil region" evidence="2">
    <location>
        <begin position="1713"/>
        <end position="1747"/>
    </location>
</feature>
<evidence type="ECO:0000313" key="6">
    <source>
        <dbReference type="Proteomes" id="UP001165080"/>
    </source>
</evidence>
<evidence type="ECO:0000256" key="1">
    <source>
        <dbReference type="ARBA" id="ARBA00010994"/>
    </source>
</evidence>
<feature type="compositionally biased region" description="Low complexity" evidence="3">
    <location>
        <begin position="968"/>
        <end position="996"/>
    </location>
</feature>
<dbReference type="EMBL" id="BRXU01000003">
    <property type="protein sequence ID" value="GLC50430.1"/>
    <property type="molecule type" value="Genomic_DNA"/>
</dbReference>
<dbReference type="PANTHER" id="PTHR43941:SF12">
    <property type="entry name" value="CRESTIN"/>
    <property type="match status" value="1"/>
</dbReference>
<feature type="coiled-coil region" evidence="2">
    <location>
        <begin position="645"/>
        <end position="693"/>
    </location>
</feature>
<dbReference type="PANTHER" id="PTHR43941">
    <property type="entry name" value="STRUCTURAL MAINTENANCE OF CHROMOSOMES PROTEIN 2"/>
    <property type="match status" value="1"/>
</dbReference>
<dbReference type="InterPro" id="IPR002048">
    <property type="entry name" value="EF_hand_dom"/>
</dbReference>
<feature type="region of interest" description="Disordered" evidence="3">
    <location>
        <begin position="1"/>
        <end position="71"/>
    </location>
</feature>
<gene>
    <name evidence="5" type="primary">PLESTB000822</name>
    <name evidence="5" type="ORF">PLESTB_000378600</name>
</gene>
<feature type="coiled-coil region" evidence="2">
    <location>
        <begin position="1223"/>
        <end position="1275"/>
    </location>
</feature>
<feature type="region of interest" description="Disordered" evidence="3">
    <location>
        <begin position="1146"/>
        <end position="1182"/>
    </location>
</feature>
<feature type="compositionally biased region" description="Gly residues" evidence="3">
    <location>
        <begin position="1150"/>
        <end position="1159"/>
    </location>
</feature>
<evidence type="ECO:0000313" key="5">
    <source>
        <dbReference type="EMBL" id="GLC50430.1"/>
    </source>
</evidence>
<feature type="compositionally biased region" description="Low complexity" evidence="3">
    <location>
        <begin position="1423"/>
        <end position="1434"/>
    </location>
</feature>
<accession>A0A9W6EZM0</accession>
<keyword evidence="6" id="KW-1185">Reference proteome</keyword>
<feature type="compositionally biased region" description="Basic and acidic residues" evidence="3">
    <location>
        <begin position="1473"/>
        <end position="1486"/>
    </location>
</feature>
<feature type="compositionally biased region" description="Gly residues" evidence="3">
    <location>
        <begin position="371"/>
        <end position="400"/>
    </location>
</feature>
<name>A0A9W6EZM0_9CHLO</name>
<keyword evidence="2" id="KW-0175">Coiled coil</keyword>
<comment type="similarity">
    <text evidence="1">Belongs to the TPPP family.</text>
</comment>
<feature type="compositionally biased region" description="Basic and acidic residues" evidence="3">
    <location>
        <begin position="875"/>
        <end position="900"/>
    </location>
</feature>